<evidence type="ECO:0000259" key="3">
    <source>
        <dbReference type="PROSITE" id="PS01180"/>
    </source>
</evidence>
<evidence type="ECO:0000256" key="1">
    <source>
        <dbReference type="ARBA" id="ARBA00022737"/>
    </source>
</evidence>
<dbReference type="PROSITE" id="PS01180">
    <property type="entry name" value="CUB"/>
    <property type="match status" value="1"/>
</dbReference>
<dbReference type="AlphaFoldDB" id="A0A917Z9U0"/>
<keyword evidence="1" id="KW-0677">Repeat</keyword>
<gene>
    <name evidence="4" type="ORF">GCM10011348_05980</name>
</gene>
<dbReference type="SMART" id="SM00042">
    <property type="entry name" value="CUB"/>
    <property type="match status" value="1"/>
</dbReference>
<feature type="domain" description="CUB" evidence="3">
    <location>
        <begin position="1"/>
        <end position="107"/>
    </location>
</feature>
<dbReference type="SUPFAM" id="SSF49854">
    <property type="entry name" value="Spermadhesin, CUB domain"/>
    <property type="match status" value="1"/>
</dbReference>
<sequence length="109" mass="12549">MRLHAEGMIEDGSGADDYAFNSDCKWLITAPPGKVVRLWFDRFDTEARTDMLYFFNGEGTNPASMMAIFSGPDIPPELRTWSNRVLVWFLADGSNQHAGWRMHYRFENP</sequence>
<evidence type="ECO:0000313" key="5">
    <source>
        <dbReference type="Proteomes" id="UP000599578"/>
    </source>
</evidence>
<dbReference type="PANTHER" id="PTHR24251">
    <property type="entry name" value="OVOCHYMASE-RELATED"/>
    <property type="match status" value="1"/>
</dbReference>
<accession>A0A917Z9U0</accession>
<dbReference type="Proteomes" id="UP000599578">
    <property type="component" value="Unassembled WGS sequence"/>
</dbReference>
<dbReference type="Gene3D" id="2.60.120.290">
    <property type="entry name" value="Spermadhesin, CUB domain"/>
    <property type="match status" value="1"/>
</dbReference>
<dbReference type="RefSeq" id="WP_188858123.1">
    <property type="nucleotide sequence ID" value="NZ_BMLT01000001.1"/>
</dbReference>
<name>A0A917Z9U0_9GAMM</name>
<reference evidence="4 5" key="1">
    <citation type="journal article" date="2014" name="Int. J. Syst. Evol. Microbiol.">
        <title>Complete genome sequence of Corynebacterium casei LMG S-19264T (=DSM 44701T), isolated from a smear-ripened cheese.</title>
        <authorList>
            <consortium name="US DOE Joint Genome Institute (JGI-PGF)"/>
            <person name="Walter F."/>
            <person name="Albersmeier A."/>
            <person name="Kalinowski J."/>
            <person name="Ruckert C."/>
        </authorList>
    </citation>
    <scope>NUCLEOTIDE SEQUENCE [LARGE SCALE GENOMIC DNA]</scope>
    <source>
        <strain evidence="4 5">CGMCC 1.7286</strain>
    </source>
</reference>
<dbReference type="InterPro" id="IPR000859">
    <property type="entry name" value="CUB_dom"/>
</dbReference>
<keyword evidence="5" id="KW-1185">Reference proteome</keyword>
<evidence type="ECO:0000313" key="4">
    <source>
        <dbReference type="EMBL" id="GGO77123.1"/>
    </source>
</evidence>
<dbReference type="CDD" id="cd00041">
    <property type="entry name" value="CUB"/>
    <property type="match status" value="1"/>
</dbReference>
<keyword evidence="2" id="KW-1015">Disulfide bond</keyword>
<evidence type="ECO:0000256" key="2">
    <source>
        <dbReference type="ARBA" id="ARBA00023157"/>
    </source>
</evidence>
<dbReference type="PANTHER" id="PTHR24251:SF50">
    <property type="entry name" value="ATTRACTIN-LIKE 1A"/>
    <property type="match status" value="1"/>
</dbReference>
<organism evidence="4 5">
    <name type="scientific">Marinobacterium nitratireducens</name>
    <dbReference type="NCBI Taxonomy" id="518897"/>
    <lineage>
        <taxon>Bacteria</taxon>
        <taxon>Pseudomonadati</taxon>
        <taxon>Pseudomonadota</taxon>
        <taxon>Gammaproteobacteria</taxon>
        <taxon>Oceanospirillales</taxon>
        <taxon>Oceanospirillaceae</taxon>
        <taxon>Marinobacterium</taxon>
    </lineage>
</organism>
<dbReference type="EMBL" id="BMLT01000001">
    <property type="protein sequence ID" value="GGO77123.1"/>
    <property type="molecule type" value="Genomic_DNA"/>
</dbReference>
<protein>
    <recommendedName>
        <fullName evidence="3">CUB domain-containing protein</fullName>
    </recommendedName>
</protein>
<proteinExistence type="predicted"/>
<comment type="caution">
    <text evidence="4">The sequence shown here is derived from an EMBL/GenBank/DDBJ whole genome shotgun (WGS) entry which is preliminary data.</text>
</comment>
<dbReference type="Pfam" id="PF00431">
    <property type="entry name" value="CUB"/>
    <property type="match status" value="1"/>
</dbReference>
<dbReference type="InterPro" id="IPR035914">
    <property type="entry name" value="Sperma_CUB_dom_sf"/>
</dbReference>